<dbReference type="SMART" id="SM00388">
    <property type="entry name" value="HisKA"/>
    <property type="match status" value="1"/>
</dbReference>
<comment type="caution">
    <text evidence="15">The sequence shown here is derived from an EMBL/GenBank/DDBJ whole genome shotgun (WGS) entry which is preliminary data.</text>
</comment>
<evidence type="ECO:0000256" key="12">
    <source>
        <dbReference type="SAM" id="Coils"/>
    </source>
</evidence>
<evidence type="ECO:0000256" key="11">
    <source>
        <dbReference type="ARBA" id="ARBA00023012"/>
    </source>
</evidence>
<dbReference type="GO" id="GO:0000155">
    <property type="term" value="F:phosphorelay sensor kinase activity"/>
    <property type="evidence" value="ECO:0007669"/>
    <property type="project" value="InterPro"/>
</dbReference>
<dbReference type="InterPro" id="IPR036890">
    <property type="entry name" value="HATPase_C_sf"/>
</dbReference>
<evidence type="ECO:0000256" key="6">
    <source>
        <dbReference type="ARBA" id="ARBA00022692"/>
    </source>
</evidence>
<evidence type="ECO:0000256" key="4">
    <source>
        <dbReference type="ARBA" id="ARBA00022553"/>
    </source>
</evidence>
<dbReference type="Pfam" id="PF02518">
    <property type="entry name" value="HATPase_c"/>
    <property type="match status" value="1"/>
</dbReference>
<evidence type="ECO:0000256" key="9">
    <source>
        <dbReference type="ARBA" id="ARBA00022840"/>
    </source>
</evidence>
<dbReference type="AlphaFoldDB" id="A0A839IUU4"/>
<evidence type="ECO:0000256" key="13">
    <source>
        <dbReference type="SAM" id="Phobius"/>
    </source>
</evidence>
<dbReference type="InterPro" id="IPR005467">
    <property type="entry name" value="His_kinase_dom"/>
</dbReference>
<evidence type="ECO:0000256" key="3">
    <source>
        <dbReference type="ARBA" id="ARBA00012438"/>
    </source>
</evidence>
<reference evidence="15 16" key="1">
    <citation type="submission" date="2020-08" db="EMBL/GenBank/DDBJ databases">
        <title>Oceanospirillum sp. nov. isolated from marine sediment.</title>
        <authorList>
            <person name="Ji X."/>
        </authorList>
    </citation>
    <scope>NUCLEOTIDE SEQUENCE [LARGE SCALE GENOMIC DNA]</scope>
    <source>
        <strain evidence="15 16">D5</strain>
    </source>
</reference>
<dbReference type="InterPro" id="IPR003594">
    <property type="entry name" value="HATPase_dom"/>
</dbReference>
<comment type="subcellular location">
    <subcellularLocation>
        <location evidence="2">Membrane</location>
        <topology evidence="2">Multi-pass membrane protein</topology>
    </subcellularLocation>
</comment>
<dbReference type="Gene3D" id="1.10.287.130">
    <property type="match status" value="1"/>
</dbReference>
<keyword evidence="7" id="KW-0547">Nucleotide-binding</keyword>
<dbReference type="SMART" id="SM00387">
    <property type="entry name" value="HATPase_c"/>
    <property type="match status" value="1"/>
</dbReference>
<dbReference type="Gene3D" id="3.30.565.10">
    <property type="entry name" value="Histidine kinase-like ATPase, C-terminal domain"/>
    <property type="match status" value="1"/>
</dbReference>
<dbReference type="GO" id="GO:0005886">
    <property type="term" value="C:plasma membrane"/>
    <property type="evidence" value="ECO:0007669"/>
    <property type="project" value="TreeGrafter"/>
</dbReference>
<evidence type="ECO:0000313" key="15">
    <source>
        <dbReference type="EMBL" id="MBB1488197.1"/>
    </source>
</evidence>
<keyword evidence="12" id="KW-0175">Coiled coil</keyword>
<keyword evidence="8" id="KW-0418">Kinase</keyword>
<accession>A0A839IUU4</accession>
<keyword evidence="4" id="KW-0597">Phosphoprotein</keyword>
<keyword evidence="16" id="KW-1185">Reference proteome</keyword>
<evidence type="ECO:0000256" key="5">
    <source>
        <dbReference type="ARBA" id="ARBA00022679"/>
    </source>
</evidence>
<dbReference type="RefSeq" id="WP_182809964.1">
    <property type="nucleotide sequence ID" value="NZ_JACJFM010000024.1"/>
</dbReference>
<evidence type="ECO:0000259" key="14">
    <source>
        <dbReference type="PROSITE" id="PS50109"/>
    </source>
</evidence>
<organism evidence="15 16">
    <name type="scientific">Oceanospirillum sediminis</name>
    <dbReference type="NCBI Taxonomy" id="2760088"/>
    <lineage>
        <taxon>Bacteria</taxon>
        <taxon>Pseudomonadati</taxon>
        <taxon>Pseudomonadota</taxon>
        <taxon>Gammaproteobacteria</taxon>
        <taxon>Oceanospirillales</taxon>
        <taxon>Oceanospirillaceae</taxon>
        <taxon>Oceanospirillum</taxon>
    </lineage>
</organism>
<dbReference type="CDD" id="cd00082">
    <property type="entry name" value="HisKA"/>
    <property type="match status" value="1"/>
</dbReference>
<dbReference type="InterPro" id="IPR003661">
    <property type="entry name" value="HisK_dim/P_dom"/>
</dbReference>
<sequence length="435" mass="49367">MMIKKNFSIKAIAWILGIFMITSSLLGVFITYLAADEEFNEVLEDDLKQNAALLNAMVVATKATPAELRIFLKEHVRMDDEDTIWVTVYHTQQGWQVSNFDHYNPLQKRGSSFIETRFQGYGWYGYQHDEDELIVQMYRRDDLSDDIIGDIAEDITAPTLIGSALSLLLLSWLVRLIIKPLTLLSRELDQRSGDDLSPLKCDSQTREIKTLTNKLNRLMSEVDEVLNRERQFANDVAHELRTPLTTIKLELSCPDPDISAIKLETERVNRIVEQLLTLARLEQHHWKKRFEPIALDTRIQAITDKYQRLFKTRGIALHLELEPCHIEGDATLLQVLIENIFSNILRHSPRTTEVNIALTRQTLSIKDNGDGVTDTLLDAIRNPAVRLDSKGEGLGLGLAICQRIAAIHQASFHCSHACPGLHITLCFTKQSSTSG</sequence>
<keyword evidence="9" id="KW-0067">ATP-binding</keyword>
<feature type="coiled-coil region" evidence="12">
    <location>
        <begin position="201"/>
        <end position="228"/>
    </location>
</feature>
<keyword evidence="13" id="KW-0472">Membrane</keyword>
<gene>
    <name evidence="15" type="ORF">H4O21_16465</name>
</gene>
<dbReference type="Proteomes" id="UP000565262">
    <property type="component" value="Unassembled WGS sequence"/>
</dbReference>
<keyword evidence="5" id="KW-0808">Transferase</keyword>
<dbReference type="PANTHER" id="PTHR45436:SF14">
    <property type="entry name" value="SENSOR PROTEIN QSEC"/>
    <property type="match status" value="1"/>
</dbReference>
<dbReference type="PANTHER" id="PTHR45436">
    <property type="entry name" value="SENSOR HISTIDINE KINASE YKOH"/>
    <property type="match status" value="1"/>
</dbReference>
<feature type="transmembrane region" description="Helical" evidence="13">
    <location>
        <begin position="12"/>
        <end position="35"/>
    </location>
</feature>
<dbReference type="EMBL" id="JACJFM010000024">
    <property type="protein sequence ID" value="MBB1488197.1"/>
    <property type="molecule type" value="Genomic_DNA"/>
</dbReference>
<comment type="catalytic activity">
    <reaction evidence="1">
        <text>ATP + protein L-histidine = ADP + protein N-phospho-L-histidine.</text>
        <dbReference type="EC" id="2.7.13.3"/>
    </reaction>
</comment>
<dbReference type="SUPFAM" id="SSF55874">
    <property type="entry name" value="ATPase domain of HSP90 chaperone/DNA topoisomerase II/histidine kinase"/>
    <property type="match status" value="1"/>
</dbReference>
<evidence type="ECO:0000256" key="1">
    <source>
        <dbReference type="ARBA" id="ARBA00000085"/>
    </source>
</evidence>
<dbReference type="GO" id="GO:0005524">
    <property type="term" value="F:ATP binding"/>
    <property type="evidence" value="ECO:0007669"/>
    <property type="project" value="UniProtKB-KW"/>
</dbReference>
<dbReference type="PROSITE" id="PS50109">
    <property type="entry name" value="HIS_KIN"/>
    <property type="match status" value="1"/>
</dbReference>
<keyword evidence="11" id="KW-0902">Two-component regulatory system</keyword>
<dbReference type="InterPro" id="IPR036097">
    <property type="entry name" value="HisK_dim/P_sf"/>
</dbReference>
<dbReference type="EC" id="2.7.13.3" evidence="3"/>
<evidence type="ECO:0000256" key="2">
    <source>
        <dbReference type="ARBA" id="ARBA00004141"/>
    </source>
</evidence>
<keyword evidence="6 13" id="KW-0812">Transmembrane</keyword>
<evidence type="ECO:0000256" key="7">
    <source>
        <dbReference type="ARBA" id="ARBA00022741"/>
    </source>
</evidence>
<dbReference type="InterPro" id="IPR050428">
    <property type="entry name" value="TCS_sensor_his_kinase"/>
</dbReference>
<evidence type="ECO:0000256" key="10">
    <source>
        <dbReference type="ARBA" id="ARBA00022989"/>
    </source>
</evidence>
<evidence type="ECO:0000256" key="8">
    <source>
        <dbReference type="ARBA" id="ARBA00022777"/>
    </source>
</evidence>
<protein>
    <recommendedName>
        <fullName evidence="3">histidine kinase</fullName>
        <ecNumber evidence="3">2.7.13.3</ecNumber>
    </recommendedName>
</protein>
<evidence type="ECO:0000313" key="16">
    <source>
        <dbReference type="Proteomes" id="UP000565262"/>
    </source>
</evidence>
<name>A0A839IUU4_9GAMM</name>
<dbReference type="Pfam" id="PF00512">
    <property type="entry name" value="HisKA"/>
    <property type="match status" value="1"/>
</dbReference>
<proteinExistence type="predicted"/>
<dbReference type="SUPFAM" id="SSF47384">
    <property type="entry name" value="Homodimeric domain of signal transducing histidine kinase"/>
    <property type="match status" value="1"/>
</dbReference>
<keyword evidence="10 13" id="KW-1133">Transmembrane helix</keyword>
<feature type="domain" description="Histidine kinase" evidence="14">
    <location>
        <begin position="235"/>
        <end position="412"/>
    </location>
</feature>